<evidence type="ECO:0000256" key="1">
    <source>
        <dbReference type="ARBA" id="ARBA00006479"/>
    </source>
</evidence>
<dbReference type="PANTHER" id="PTHR18964:SF149">
    <property type="entry name" value="BIFUNCTIONAL UDP-N-ACETYLGLUCOSAMINE 2-EPIMERASE_N-ACETYLMANNOSAMINE KINASE"/>
    <property type="match status" value="1"/>
</dbReference>
<comment type="similarity">
    <text evidence="1">Belongs to the ROK (NagC/XylR) family.</text>
</comment>
<gene>
    <name evidence="2" type="ORF">AA81_04770</name>
</gene>
<comment type="caution">
    <text evidence="2">The sequence shown here is derived from an EMBL/GenBank/DDBJ whole genome shotgun (WGS) entry which is preliminary data.</text>
</comment>
<dbReference type="SUPFAM" id="SSF46785">
    <property type="entry name" value="Winged helix' DNA-binding domain"/>
    <property type="match status" value="1"/>
</dbReference>
<dbReference type="SUPFAM" id="SSF53067">
    <property type="entry name" value="Actin-like ATPase domain"/>
    <property type="match status" value="1"/>
</dbReference>
<dbReference type="CDD" id="cd24059">
    <property type="entry name" value="ASKHA_NBD_ROK_TM1224-like"/>
    <property type="match status" value="1"/>
</dbReference>
<proteinExistence type="inferred from homology"/>
<evidence type="ECO:0000313" key="3">
    <source>
        <dbReference type="Proteomes" id="UP000236950"/>
    </source>
</evidence>
<sequence length="374" mass="42217">MVRINNSIKVLNLLINKEMSRVNIAEETGLTKTTIGDIVRNFLNIGFIEEVKVSPNGVGRPSINLKIVKDFAYVIGIGILRDSVNGCLIDSSGEVLYNVDYPYTEGNPQINIVYKAIDELMRKAELTNRKVKVISFGVPGPLDTEKGIIKEPPKLPEFANFPLIKKIKEKYNVFAYLENDADMGAIGEKYYGKGKDLDSFIYILYDKGIGAGIIINNHLYHGVNGYAGEIGQTIIVKNNKMKYFEDEYGIDLIVKKIEDKILKPVKDIEYVSHLSEHQKEIDEVINKVAKQFSIIILSLIHYFGISSIFIGGKGKYLGKSFLEKINETVKRYLFHKQETSIVYSDVDEPVISLGAAKYGLIEFLKELIQEKFKL</sequence>
<dbReference type="Proteomes" id="UP000236950">
    <property type="component" value="Unassembled WGS sequence"/>
</dbReference>
<dbReference type="InterPro" id="IPR036390">
    <property type="entry name" value="WH_DNA-bd_sf"/>
</dbReference>
<evidence type="ECO:0008006" key="4">
    <source>
        <dbReference type="Google" id="ProtNLM"/>
    </source>
</evidence>
<name>A0A2S5EIF5_9BACT</name>
<accession>A0A2S5EIF5</accession>
<dbReference type="Gene3D" id="1.10.10.10">
    <property type="entry name" value="Winged helix-like DNA-binding domain superfamily/Winged helix DNA-binding domain"/>
    <property type="match status" value="1"/>
</dbReference>
<reference evidence="2 3" key="1">
    <citation type="submission" date="2014-01" db="EMBL/GenBank/DDBJ databases">
        <title>Comparative genomics of Petrotoga.</title>
        <authorList>
            <person name="Chow K."/>
            <person name="Charchuk R."/>
            <person name="Nesbo C.L."/>
        </authorList>
    </citation>
    <scope>NUCLEOTIDE SEQUENCE [LARGE SCALE GENOMIC DNA]</scope>
    <source>
        <strain evidence="2 3">DSM 16923</strain>
    </source>
</reference>
<organism evidence="2 3">
    <name type="scientific">Petrotoga halophila DSM 16923</name>
    <dbReference type="NCBI Taxonomy" id="1122953"/>
    <lineage>
        <taxon>Bacteria</taxon>
        <taxon>Thermotogati</taxon>
        <taxon>Thermotogota</taxon>
        <taxon>Thermotogae</taxon>
        <taxon>Petrotogales</taxon>
        <taxon>Petrotogaceae</taxon>
        <taxon>Petrotoga</taxon>
    </lineage>
</organism>
<keyword evidence="3" id="KW-1185">Reference proteome</keyword>
<dbReference type="PANTHER" id="PTHR18964">
    <property type="entry name" value="ROK (REPRESSOR, ORF, KINASE) FAMILY"/>
    <property type="match status" value="1"/>
</dbReference>
<dbReference type="AlphaFoldDB" id="A0A2S5EIF5"/>
<dbReference type="Pfam" id="PF00480">
    <property type="entry name" value="ROK"/>
    <property type="match status" value="1"/>
</dbReference>
<dbReference type="InterPro" id="IPR043129">
    <property type="entry name" value="ATPase_NBD"/>
</dbReference>
<protein>
    <recommendedName>
        <fullName evidence="4">ROK family transcriptional regulator</fullName>
    </recommendedName>
</protein>
<dbReference type="Gene3D" id="3.30.420.40">
    <property type="match status" value="2"/>
</dbReference>
<dbReference type="InterPro" id="IPR036388">
    <property type="entry name" value="WH-like_DNA-bd_sf"/>
</dbReference>
<dbReference type="InterPro" id="IPR000600">
    <property type="entry name" value="ROK"/>
</dbReference>
<evidence type="ECO:0000313" key="2">
    <source>
        <dbReference type="EMBL" id="POZ92900.1"/>
    </source>
</evidence>
<dbReference type="EMBL" id="JALY01000109">
    <property type="protein sequence ID" value="POZ92900.1"/>
    <property type="molecule type" value="Genomic_DNA"/>
</dbReference>